<dbReference type="OrthoDB" id="1432662at2"/>
<gene>
    <name evidence="2" type="ORF">BFS30_19805</name>
</gene>
<dbReference type="PANTHER" id="PTHR34818">
    <property type="entry name" value="PROTEIN BLI-3"/>
    <property type="match status" value="1"/>
</dbReference>
<proteinExistence type="predicted"/>
<name>A0A1D7QKK9_9SPHI</name>
<dbReference type="SUPFAM" id="SSF50475">
    <property type="entry name" value="FMN-binding split barrel"/>
    <property type="match status" value="1"/>
</dbReference>
<keyword evidence="3" id="KW-1185">Reference proteome</keyword>
<dbReference type="PANTHER" id="PTHR34818:SF1">
    <property type="entry name" value="PROTEIN BLI-3"/>
    <property type="match status" value="1"/>
</dbReference>
<dbReference type="EMBL" id="CP017141">
    <property type="protein sequence ID" value="AOM79214.1"/>
    <property type="molecule type" value="Genomic_DNA"/>
</dbReference>
<sequence>MNSINRNQPEENQKNLNGEQALEKVREMISQSDICFFCTEPLSGPSKGVRPMSVQQVDEQGYLWIVSANDSHTNQEIAVDPHVKLYFQGSKHSDFLYLNGEAEIINDRSKIRELWSPVMKTWFTEGENDPRISLIKILPEEGYYWDTKHGNFVAGIKMLLGAATGKTLDDSIEGKLNLG</sequence>
<dbReference type="InterPro" id="IPR012349">
    <property type="entry name" value="Split_barrel_FMN-bd"/>
</dbReference>
<dbReference type="InterPro" id="IPR038725">
    <property type="entry name" value="YdaG_split_barrel_FMN-bd"/>
</dbReference>
<dbReference type="Pfam" id="PF16242">
    <property type="entry name" value="Pyrid_ox_like"/>
    <property type="match status" value="1"/>
</dbReference>
<evidence type="ECO:0000313" key="3">
    <source>
        <dbReference type="Proteomes" id="UP000094313"/>
    </source>
</evidence>
<dbReference type="RefSeq" id="WP_069380877.1">
    <property type="nucleotide sequence ID" value="NZ_CP017141.1"/>
</dbReference>
<evidence type="ECO:0000313" key="2">
    <source>
        <dbReference type="EMBL" id="AOM79214.1"/>
    </source>
</evidence>
<dbReference type="KEGG" id="psty:BFS30_19805"/>
<feature type="domain" description="General stress protein FMN-binding split barrel" evidence="1">
    <location>
        <begin position="21"/>
        <end position="169"/>
    </location>
</feature>
<accession>A0A1D7QKK9</accession>
<dbReference type="AlphaFoldDB" id="A0A1D7QKK9"/>
<dbReference type="Gene3D" id="2.30.110.10">
    <property type="entry name" value="Electron Transport, Fmn-binding Protein, Chain A"/>
    <property type="match status" value="1"/>
</dbReference>
<protein>
    <submittedName>
        <fullName evidence="2">General stress protein</fullName>
    </submittedName>
</protein>
<dbReference type="Proteomes" id="UP000094313">
    <property type="component" value="Chromosome"/>
</dbReference>
<evidence type="ECO:0000259" key="1">
    <source>
        <dbReference type="Pfam" id="PF16242"/>
    </source>
</evidence>
<dbReference type="InterPro" id="IPR052917">
    <property type="entry name" value="Stress-Dev_Protein"/>
</dbReference>
<organism evidence="2 3">
    <name type="scientific">Pedobacter steynii</name>
    <dbReference type="NCBI Taxonomy" id="430522"/>
    <lineage>
        <taxon>Bacteria</taxon>
        <taxon>Pseudomonadati</taxon>
        <taxon>Bacteroidota</taxon>
        <taxon>Sphingobacteriia</taxon>
        <taxon>Sphingobacteriales</taxon>
        <taxon>Sphingobacteriaceae</taxon>
        <taxon>Pedobacter</taxon>
    </lineage>
</organism>
<reference evidence="2 3" key="1">
    <citation type="submission" date="2016-08" db="EMBL/GenBank/DDBJ databases">
        <authorList>
            <person name="Seilhamer J.J."/>
        </authorList>
    </citation>
    <scope>NUCLEOTIDE SEQUENCE [LARGE SCALE GENOMIC DNA]</scope>
    <source>
        <strain evidence="2 3">DX4</strain>
    </source>
</reference>